<evidence type="ECO:0000313" key="3">
    <source>
        <dbReference type="Proteomes" id="UP000524246"/>
    </source>
</evidence>
<dbReference type="AlphaFoldDB" id="A0A7X9FQL5"/>
<gene>
    <name evidence="2" type="ORF">GYA55_04995</name>
</gene>
<sequence length="375" mass="40255">MKKILPIIVFVIVAAAALFFVFKPKGTTGPTGSTGTQISSNTGTDNLSGPTPQANPASDDEAGSSEDLEGEDVMAEEVKSATEIYSSADQALEAVKKAAADYDDLVLEQFTRPGPECTWCDSFYASIKDLLLSSETSQEAKGYYAELLAVSGKVDNISTLIDAIKNSKNSQESDIFAEAIELATGGDDVVRFLGTQMESTNEIIQEASIAAVTNQGTRLAAELLYNQTQKAGDPDGYYSRGIGLGEFIPEPDAMPYLQELVKKQDQYSPLAVKALINSGTDGLRLVIDEVASIKNPEVRKKLLAGAEEHISYDEATQSYLDSVSKNKNIPEDVAEFAKKRFEEGEASLEEDGGEALNMSIDPSLEEGDAADKDQE</sequence>
<feature type="compositionally biased region" description="Acidic residues" evidence="1">
    <location>
        <begin position="344"/>
        <end position="353"/>
    </location>
</feature>
<protein>
    <submittedName>
        <fullName evidence="2">Uncharacterized protein</fullName>
    </submittedName>
</protein>
<dbReference type="Proteomes" id="UP000524246">
    <property type="component" value="Unassembled WGS sequence"/>
</dbReference>
<proteinExistence type="predicted"/>
<organism evidence="2 3">
    <name type="scientific">SAR324 cluster bacterium</name>
    <dbReference type="NCBI Taxonomy" id="2024889"/>
    <lineage>
        <taxon>Bacteria</taxon>
        <taxon>Deltaproteobacteria</taxon>
        <taxon>SAR324 cluster</taxon>
    </lineage>
</organism>
<dbReference type="EMBL" id="JAAZON010000209">
    <property type="protein sequence ID" value="NMC62507.1"/>
    <property type="molecule type" value="Genomic_DNA"/>
</dbReference>
<evidence type="ECO:0000313" key="2">
    <source>
        <dbReference type="EMBL" id="NMC62507.1"/>
    </source>
</evidence>
<name>A0A7X9FQL5_9DELT</name>
<feature type="region of interest" description="Disordered" evidence="1">
    <location>
        <begin position="343"/>
        <end position="375"/>
    </location>
</feature>
<feature type="compositionally biased region" description="Acidic residues" evidence="1">
    <location>
        <begin position="58"/>
        <end position="72"/>
    </location>
</feature>
<evidence type="ECO:0000256" key="1">
    <source>
        <dbReference type="SAM" id="MobiDB-lite"/>
    </source>
</evidence>
<feature type="region of interest" description="Disordered" evidence="1">
    <location>
        <begin position="29"/>
        <end position="72"/>
    </location>
</feature>
<feature type="compositionally biased region" description="Polar residues" evidence="1">
    <location>
        <begin position="37"/>
        <end position="56"/>
    </location>
</feature>
<reference evidence="2 3" key="1">
    <citation type="journal article" date="2020" name="Biotechnol. Biofuels">
        <title>New insights from the biogas microbiome by comprehensive genome-resolved metagenomics of nearly 1600 species originating from multiple anaerobic digesters.</title>
        <authorList>
            <person name="Campanaro S."/>
            <person name="Treu L."/>
            <person name="Rodriguez-R L.M."/>
            <person name="Kovalovszki A."/>
            <person name="Ziels R.M."/>
            <person name="Maus I."/>
            <person name="Zhu X."/>
            <person name="Kougias P.G."/>
            <person name="Basile A."/>
            <person name="Luo G."/>
            <person name="Schluter A."/>
            <person name="Konstantinidis K.T."/>
            <person name="Angelidaki I."/>
        </authorList>
    </citation>
    <scope>NUCLEOTIDE SEQUENCE [LARGE SCALE GENOMIC DNA]</scope>
    <source>
        <strain evidence="2">AS27yjCOA_65</strain>
    </source>
</reference>
<comment type="caution">
    <text evidence="2">The sequence shown here is derived from an EMBL/GenBank/DDBJ whole genome shotgun (WGS) entry which is preliminary data.</text>
</comment>
<accession>A0A7X9FQL5</accession>